<dbReference type="EMBL" id="FCOK02000003">
    <property type="protein sequence ID" value="SAL16277.1"/>
    <property type="molecule type" value="Genomic_DNA"/>
</dbReference>
<name>A0A158F962_9BURK</name>
<gene>
    <name evidence="2" type="ORF">AWB69_00838</name>
</gene>
<evidence type="ECO:0000313" key="2">
    <source>
        <dbReference type="EMBL" id="SAL16277.1"/>
    </source>
</evidence>
<organism evidence="2 3">
    <name type="scientific">Caballeronia udeis</name>
    <dbReference type="NCBI Taxonomy" id="1232866"/>
    <lineage>
        <taxon>Bacteria</taxon>
        <taxon>Pseudomonadati</taxon>
        <taxon>Pseudomonadota</taxon>
        <taxon>Betaproteobacteria</taxon>
        <taxon>Burkholderiales</taxon>
        <taxon>Burkholderiaceae</taxon>
        <taxon>Caballeronia</taxon>
    </lineage>
</organism>
<protein>
    <recommendedName>
        <fullName evidence="1">DprA winged helix domain-containing protein</fullName>
    </recommendedName>
</protein>
<accession>A0A158F962</accession>
<dbReference type="Pfam" id="PF17782">
    <property type="entry name" value="WHD_DprA"/>
    <property type="match status" value="1"/>
</dbReference>
<proteinExistence type="predicted"/>
<sequence length="30" mass="3043">MDGATLQSLLLQLELSGRVGALPGGTLYPA</sequence>
<evidence type="ECO:0000259" key="1">
    <source>
        <dbReference type="Pfam" id="PF17782"/>
    </source>
</evidence>
<dbReference type="AlphaFoldDB" id="A0A158F962"/>
<feature type="domain" description="DprA winged helix" evidence="1">
    <location>
        <begin position="4"/>
        <end position="25"/>
    </location>
</feature>
<dbReference type="InterPro" id="IPR041614">
    <property type="entry name" value="DprA_WH"/>
</dbReference>
<reference evidence="2 3" key="1">
    <citation type="submission" date="2016-01" db="EMBL/GenBank/DDBJ databases">
        <authorList>
            <person name="Oliw E.H."/>
        </authorList>
    </citation>
    <scope>NUCLEOTIDE SEQUENCE [LARGE SCALE GENOMIC DNA]</scope>
    <source>
        <strain evidence="2">LMG 27134</strain>
    </source>
</reference>
<dbReference type="Proteomes" id="UP000054683">
    <property type="component" value="Unassembled WGS sequence"/>
</dbReference>
<evidence type="ECO:0000313" key="3">
    <source>
        <dbReference type="Proteomes" id="UP000054683"/>
    </source>
</evidence>